<gene>
    <name evidence="3" type="ORF">SAMN00777080_4898</name>
</gene>
<dbReference type="STRING" id="758820.SAMN00777080_4898"/>
<evidence type="ECO:0000256" key="1">
    <source>
        <dbReference type="SAM" id="MobiDB-lite"/>
    </source>
</evidence>
<keyword evidence="2" id="KW-0472">Membrane</keyword>
<feature type="region of interest" description="Disordered" evidence="1">
    <location>
        <begin position="112"/>
        <end position="133"/>
    </location>
</feature>
<proteinExistence type="predicted"/>
<dbReference type="AlphaFoldDB" id="A0A1W2HBI4"/>
<evidence type="ECO:0000313" key="4">
    <source>
        <dbReference type="Proteomes" id="UP000192333"/>
    </source>
</evidence>
<dbReference type="EMBL" id="LT838813">
    <property type="protein sequence ID" value="SMD46217.1"/>
    <property type="molecule type" value="Genomic_DNA"/>
</dbReference>
<keyword evidence="2" id="KW-1133">Transmembrane helix</keyword>
<dbReference type="RefSeq" id="WP_084123144.1">
    <property type="nucleotide sequence ID" value="NZ_LT838813.1"/>
</dbReference>
<reference evidence="4" key="1">
    <citation type="submission" date="2017-04" db="EMBL/GenBank/DDBJ databases">
        <authorList>
            <person name="Varghese N."/>
            <person name="Submissions S."/>
        </authorList>
    </citation>
    <scope>NUCLEOTIDE SEQUENCE [LARGE SCALE GENOMIC DNA]</scope>
    <source>
        <strain evidence="4">DSM 16537</strain>
    </source>
</reference>
<dbReference type="OrthoDB" id="826165at2"/>
<sequence length="250" mass="28284">MANTDKNFDQYFKERLAKHEEKPSQLAWEKLERQLPKNEKGIWIPLMGIAASLLLFLAVGYVVWQFNPESDTNMPMTAEVTTQTDETLSDMLEETEPESLKPLEESTVIPEEQTKAETKPVQSPGKKATVQKPMPTETPKELLTEVSKPEERINEVVFETPEIIIPVLDVNEAIAQNNIEEEEEVMTYKITIKSNGIKETPEKQGLIAGIENKVDKIGGLLNKVEQGFADLQDAKDNLFVSNNTSKRERK</sequence>
<evidence type="ECO:0000256" key="2">
    <source>
        <dbReference type="SAM" id="Phobius"/>
    </source>
</evidence>
<keyword evidence="2" id="KW-0812">Transmembrane</keyword>
<organism evidence="3 4">
    <name type="scientific">Aquiflexum balticum DSM 16537</name>
    <dbReference type="NCBI Taxonomy" id="758820"/>
    <lineage>
        <taxon>Bacteria</taxon>
        <taxon>Pseudomonadati</taxon>
        <taxon>Bacteroidota</taxon>
        <taxon>Cytophagia</taxon>
        <taxon>Cytophagales</taxon>
        <taxon>Cyclobacteriaceae</taxon>
        <taxon>Aquiflexum</taxon>
    </lineage>
</organism>
<dbReference type="Proteomes" id="UP000192333">
    <property type="component" value="Chromosome I"/>
</dbReference>
<feature type="transmembrane region" description="Helical" evidence="2">
    <location>
        <begin position="42"/>
        <end position="64"/>
    </location>
</feature>
<keyword evidence="4" id="KW-1185">Reference proteome</keyword>
<name>A0A1W2HBI4_9BACT</name>
<protein>
    <submittedName>
        <fullName evidence="3">Uncharacterized protein</fullName>
    </submittedName>
</protein>
<accession>A0A1W2HBI4</accession>
<evidence type="ECO:0000313" key="3">
    <source>
        <dbReference type="EMBL" id="SMD46217.1"/>
    </source>
</evidence>